<feature type="region of interest" description="Disordered" evidence="1">
    <location>
        <begin position="39"/>
        <end position="59"/>
    </location>
</feature>
<reference evidence="3" key="1">
    <citation type="journal article" date="2013" name="Genome Announc.">
        <title>Draft Genome Sequence of the Dimorphic Prosthecate Bacterium Brevundimonas abyssalis TAR-001T.</title>
        <authorList>
            <person name="Tsubouchi T."/>
            <person name="Nishi S."/>
            <person name="Usui K."/>
            <person name="Shimane Y."/>
            <person name="Takaki Y."/>
            <person name="Maruyama T."/>
            <person name="Hatada Y."/>
        </authorList>
    </citation>
    <scope>NUCLEOTIDE SEQUENCE [LARGE SCALE GENOMIC DNA]</scope>
    <source>
        <strain evidence="3">TAR-001</strain>
    </source>
</reference>
<sequence>MDTQEHAAPEPDLNGTVQSAFIFLNPREVSMVLVKATDRTPGHDPFLTPLFRRRSEAPP</sequence>
<evidence type="ECO:0000256" key="1">
    <source>
        <dbReference type="SAM" id="MobiDB-lite"/>
    </source>
</evidence>
<evidence type="ECO:0000313" key="2">
    <source>
        <dbReference type="EMBL" id="GAD59153.1"/>
    </source>
</evidence>
<keyword evidence="3" id="KW-1185">Reference proteome</keyword>
<name>A0A8E0KJ32_9CAUL</name>
<evidence type="ECO:0000313" key="3">
    <source>
        <dbReference type="Proteomes" id="UP000016569"/>
    </source>
</evidence>
<comment type="caution">
    <text evidence="2">The sequence shown here is derived from an EMBL/GenBank/DDBJ whole genome shotgun (WGS) entry which is preliminary data.</text>
</comment>
<dbReference type="EMBL" id="BATC01000020">
    <property type="protein sequence ID" value="GAD59153.1"/>
    <property type="molecule type" value="Genomic_DNA"/>
</dbReference>
<dbReference type="Proteomes" id="UP000016569">
    <property type="component" value="Unassembled WGS sequence"/>
</dbReference>
<accession>A0A8E0KJ32</accession>
<organism evidence="2 3">
    <name type="scientific">Brevundimonas abyssalis TAR-001</name>
    <dbReference type="NCBI Taxonomy" id="1391729"/>
    <lineage>
        <taxon>Bacteria</taxon>
        <taxon>Pseudomonadati</taxon>
        <taxon>Pseudomonadota</taxon>
        <taxon>Alphaproteobacteria</taxon>
        <taxon>Caulobacterales</taxon>
        <taxon>Caulobacteraceae</taxon>
        <taxon>Brevundimonas</taxon>
    </lineage>
</organism>
<gene>
    <name evidence="2" type="ORF">MBEBAB_1403</name>
</gene>
<proteinExistence type="predicted"/>
<protein>
    <submittedName>
        <fullName evidence="2">Uncharacterized protein</fullName>
    </submittedName>
</protein>
<dbReference type="AlphaFoldDB" id="A0A8E0KJ32"/>